<keyword evidence="6" id="KW-0539">Nucleus</keyword>
<dbReference type="FunFam" id="3.30.160.60:FF:001498">
    <property type="entry name" value="Zinc finger protein 404"/>
    <property type="match status" value="1"/>
</dbReference>
<organism evidence="10 11">
    <name type="scientific">Muraenolepis orangiensis</name>
    <name type="common">Patagonian moray cod</name>
    <dbReference type="NCBI Taxonomy" id="630683"/>
    <lineage>
        <taxon>Eukaryota</taxon>
        <taxon>Metazoa</taxon>
        <taxon>Chordata</taxon>
        <taxon>Craniata</taxon>
        <taxon>Vertebrata</taxon>
        <taxon>Euteleostomi</taxon>
        <taxon>Actinopterygii</taxon>
        <taxon>Neopterygii</taxon>
        <taxon>Teleostei</taxon>
        <taxon>Neoteleostei</taxon>
        <taxon>Acanthomorphata</taxon>
        <taxon>Zeiogadaria</taxon>
        <taxon>Gadariae</taxon>
        <taxon>Gadiformes</taxon>
        <taxon>Muraenolepidoidei</taxon>
        <taxon>Muraenolepididae</taxon>
        <taxon>Muraenolepis</taxon>
    </lineage>
</organism>
<feature type="compositionally biased region" description="Basic residues" evidence="8">
    <location>
        <begin position="376"/>
        <end position="394"/>
    </location>
</feature>
<dbReference type="GO" id="GO:0005634">
    <property type="term" value="C:nucleus"/>
    <property type="evidence" value="ECO:0007669"/>
    <property type="project" value="UniProtKB-SubCell"/>
</dbReference>
<sequence>MAKLERLNCRVAKLLSAAVQEVLEVVKETVSEYQEKTARTQRENDSLKRRLQELQDKLLQDDAAPPRPSGPTPGDQSSGPPSVRGPLPDPDPTQTPEPGYVHLHHDPDCLEAGFLGSDGPGDHKNGFTLTEHCKVELGEASCVAGGESTIGFVSDDLGWDVHAASANQMSSSGAEDLGWDVHVASTNQTSSSGAGDLLALSLAFIKSEPEEDRGCDLVKPQEPNPQPQPHQNINPPQPSHSGVDFSWEEVSFRPPSHSGTRPGRSGPAEEHPGTAAGRRFGFSRSGRGARDSWRSRMELLVRKEKHACFVCGKTFGRLANLKIHQRSHTGEKPYRCSQCERSFSQGGDLTKHMRVHTGEKPYYCSHCGKNFSRRENLKRHQKIHQQRHPAFRKQ</sequence>
<dbReference type="SMART" id="SM00355">
    <property type="entry name" value="ZnF_C2H2"/>
    <property type="match status" value="3"/>
</dbReference>
<name>A0A9Q0ELM7_9TELE</name>
<keyword evidence="2" id="KW-0479">Metal-binding</keyword>
<keyword evidence="11" id="KW-1185">Reference proteome</keyword>
<dbReference type="Proteomes" id="UP001148018">
    <property type="component" value="Unassembled WGS sequence"/>
</dbReference>
<evidence type="ECO:0000313" key="10">
    <source>
        <dbReference type="EMBL" id="KAJ3607715.1"/>
    </source>
</evidence>
<feature type="compositionally biased region" description="Basic and acidic residues" evidence="8">
    <location>
        <begin position="33"/>
        <end position="60"/>
    </location>
</feature>
<dbReference type="OrthoDB" id="654211at2759"/>
<feature type="region of interest" description="Disordered" evidence="8">
    <location>
        <begin position="211"/>
        <end position="289"/>
    </location>
</feature>
<dbReference type="EMBL" id="JANIIK010000040">
    <property type="protein sequence ID" value="KAJ3607715.1"/>
    <property type="molecule type" value="Genomic_DNA"/>
</dbReference>
<accession>A0A9Q0ELM7</accession>
<protein>
    <recommendedName>
        <fullName evidence="9">C2H2-type domain-containing protein</fullName>
    </recommendedName>
</protein>
<dbReference type="PROSITE" id="PS00028">
    <property type="entry name" value="ZINC_FINGER_C2H2_1"/>
    <property type="match status" value="3"/>
</dbReference>
<dbReference type="Gene3D" id="3.30.160.60">
    <property type="entry name" value="Classic Zinc Finger"/>
    <property type="match status" value="3"/>
</dbReference>
<dbReference type="FunFam" id="3.30.160.60:FF:000912">
    <property type="entry name" value="Zinc finger protein 660"/>
    <property type="match status" value="1"/>
</dbReference>
<dbReference type="GO" id="GO:0045596">
    <property type="term" value="P:negative regulation of cell differentiation"/>
    <property type="evidence" value="ECO:0007669"/>
    <property type="project" value="UniProtKB-ARBA"/>
</dbReference>
<dbReference type="PANTHER" id="PTHR23235:SF120">
    <property type="entry name" value="KRUPPEL-LIKE FACTOR 15"/>
    <property type="match status" value="1"/>
</dbReference>
<dbReference type="InterPro" id="IPR013087">
    <property type="entry name" value="Znf_C2H2_type"/>
</dbReference>
<feature type="region of interest" description="Disordered" evidence="8">
    <location>
        <begin position="375"/>
        <end position="394"/>
    </location>
</feature>
<dbReference type="AlphaFoldDB" id="A0A9Q0ELM7"/>
<evidence type="ECO:0000256" key="3">
    <source>
        <dbReference type="ARBA" id="ARBA00022737"/>
    </source>
</evidence>
<evidence type="ECO:0000313" key="11">
    <source>
        <dbReference type="Proteomes" id="UP001148018"/>
    </source>
</evidence>
<feature type="compositionally biased region" description="Low complexity" evidence="8">
    <location>
        <begin position="275"/>
        <end position="286"/>
    </location>
</feature>
<keyword evidence="5" id="KW-0862">Zinc</keyword>
<evidence type="ECO:0000256" key="2">
    <source>
        <dbReference type="ARBA" id="ARBA00022723"/>
    </source>
</evidence>
<gene>
    <name evidence="10" type="ORF">NHX12_024766</name>
</gene>
<feature type="domain" description="C2H2-type" evidence="9">
    <location>
        <begin position="362"/>
        <end position="389"/>
    </location>
</feature>
<evidence type="ECO:0000256" key="8">
    <source>
        <dbReference type="SAM" id="MobiDB-lite"/>
    </source>
</evidence>
<keyword evidence="4 7" id="KW-0863">Zinc-finger</keyword>
<proteinExistence type="predicted"/>
<feature type="domain" description="C2H2-type" evidence="9">
    <location>
        <begin position="306"/>
        <end position="333"/>
    </location>
</feature>
<reference evidence="10" key="1">
    <citation type="submission" date="2022-07" db="EMBL/GenBank/DDBJ databases">
        <title>Chromosome-level genome of Muraenolepis orangiensis.</title>
        <authorList>
            <person name="Kim J."/>
        </authorList>
    </citation>
    <scope>NUCLEOTIDE SEQUENCE</scope>
    <source>
        <strain evidence="10">KU_S4_2022</strain>
        <tissue evidence="10">Muscle</tissue>
    </source>
</reference>
<evidence type="ECO:0000256" key="4">
    <source>
        <dbReference type="ARBA" id="ARBA00022771"/>
    </source>
</evidence>
<evidence type="ECO:0000256" key="1">
    <source>
        <dbReference type="ARBA" id="ARBA00004123"/>
    </source>
</evidence>
<evidence type="ECO:0000256" key="5">
    <source>
        <dbReference type="ARBA" id="ARBA00022833"/>
    </source>
</evidence>
<dbReference type="GO" id="GO:0000978">
    <property type="term" value="F:RNA polymerase II cis-regulatory region sequence-specific DNA binding"/>
    <property type="evidence" value="ECO:0007669"/>
    <property type="project" value="TreeGrafter"/>
</dbReference>
<dbReference type="PANTHER" id="PTHR23235">
    <property type="entry name" value="KRUEPPEL-LIKE TRANSCRIPTION FACTOR"/>
    <property type="match status" value="1"/>
</dbReference>
<feature type="region of interest" description="Disordered" evidence="8">
    <location>
        <begin position="33"/>
        <end position="105"/>
    </location>
</feature>
<dbReference type="Pfam" id="PF00096">
    <property type="entry name" value="zf-C2H2"/>
    <property type="match status" value="3"/>
</dbReference>
<dbReference type="PROSITE" id="PS50157">
    <property type="entry name" value="ZINC_FINGER_C2H2_2"/>
    <property type="match status" value="3"/>
</dbReference>
<comment type="subcellular location">
    <subcellularLocation>
        <location evidence="1">Nucleus</location>
    </subcellularLocation>
</comment>
<dbReference type="GO" id="GO:0000981">
    <property type="term" value="F:DNA-binding transcription factor activity, RNA polymerase II-specific"/>
    <property type="evidence" value="ECO:0007669"/>
    <property type="project" value="TreeGrafter"/>
</dbReference>
<comment type="caution">
    <text evidence="10">The sequence shown here is derived from an EMBL/GenBank/DDBJ whole genome shotgun (WGS) entry which is preliminary data.</text>
</comment>
<dbReference type="SUPFAM" id="SSF57667">
    <property type="entry name" value="beta-beta-alpha zinc fingers"/>
    <property type="match status" value="2"/>
</dbReference>
<feature type="domain" description="C2H2-type" evidence="9">
    <location>
        <begin position="334"/>
        <end position="361"/>
    </location>
</feature>
<dbReference type="GO" id="GO:0008270">
    <property type="term" value="F:zinc ion binding"/>
    <property type="evidence" value="ECO:0007669"/>
    <property type="project" value="UniProtKB-KW"/>
</dbReference>
<dbReference type="FunFam" id="3.30.160.60:FF:000358">
    <property type="entry name" value="zinc finger protein 24"/>
    <property type="match status" value="1"/>
</dbReference>
<evidence type="ECO:0000256" key="6">
    <source>
        <dbReference type="ARBA" id="ARBA00023242"/>
    </source>
</evidence>
<evidence type="ECO:0000259" key="9">
    <source>
        <dbReference type="PROSITE" id="PS50157"/>
    </source>
</evidence>
<keyword evidence="3" id="KW-0677">Repeat</keyword>
<evidence type="ECO:0000256" key="7">
    <source>
        <dbReference type="PROSITE-ProRule" id="PRU00042"/>
    </source>
</evidence>
<dbReference type="InterPro" id="IPR036236">
    <property type="entry name" value="Znf_C2H2_sf"/>
</dbReference>